<evidence type="ECO:0000313" key="3">
    <source>
        <dbReference type="EMBL" id="SPO27211.1"/>
    </source>
</evidence>
<evidence type="ECO:0000256" key="1">
    <source>
        <dbReference type="SAM" id="MobiDB-lite"/>
    </source>
</evidence>
<reference evidence="3 4" key="1">
    <citation type="submission" date="2018-03" db="EMBL/GenBank/DDBJ databases">
        <authorList>
            <person name="Guldener U."/>
        </authorList>
    </citation>
    <scope>NUCLEOTIDE SEQUENCE [LARGE SCALE GENOMIC DNA]</scope>
    <source>
        <strain evidence="3 4">NBRC100155</strain>
    </source>
</reference>
<sequence length="1053" mass="117403">MNMDDSKDDTLSAPVPSPSLPSTTQKLRELLTKYHASTDGYSWWSTLKYALNPKHNQDIRRHRMKAFADDPVLQDLLKELLDHIDELPRSFADQVFDRSHPSSPAIRPRADADRLFADLKDANLDPSDPAHCLETILRHMYKPRSRRPVPSLTTRTPVADFTSAFFGPSLILLQDHISVHNELSSPDLIHNLDPFQNGTVQPQPPPHSRQYYTKSSIRTVHQYVSFPPQDTLVYSYFKTSKALLNGVDSPVSAEQHAHFNRAHLHICAWLAMYCSAIASYLERLKASAGCFTNLPRGPASDIRSHHNGLCWKTVVHHLAAAIHSSSSDFVPHSIFDAPDLCPETQLHMLAQQSKDATTQAPTRQTPAPLSSTTEAKKQQKPELPDLFTTPNLRTKLLQFICDSAEALYKDMCTEYSSAMSQSEYMLQKAIKTHLTSQIHRLETCVPNGFHQPFFFLALDECGSMATLLPVIRRVWFHARPQRSWILLVDTNSDLAPLTGEAARKGSRRTDRGGTHRLTQPFSTMPLDHAIIDPQVIITKLVTPGEWTWDIHQKVPHQRIAEVNQNLLALASRRVNLELTSRSSPQLWYDFVSTQIAQHLRFVGRIFTTSDSIISNTPSEPPLSAAVAWFFRCEPSKTLDKWQMVIQAIASAIETVGFDVGAQGEQGVALLCSMAIDLAAVDKFANDLTKSCSDSRDVNNLYPALFGLVSVRDWLKNLISDMETLDSPPLSTPQVDNTRMQLKSDEAASAAPDTARHLVEWSDRAWLNFKHIVRLEEQLPIKDVMDPDYLAELWSSTPAAPDDRSEAFDKSKLSYIAVQVKNCIKFPTEKLQEPMGPRLASSNLKQCLEIFVDLKGKARHTGPVLSQRRHPAPGSTAEAKQADTVSQLLRHHLLVTGLDAATFPILDKLVSPAKDQVCLLFGNTDSRDTIDFDCARAAYVRQRDPAHQVAWDEAQVRISGALDDNNSILCRGHYIVVSIEPCIFCFSLLLLYAFTAADEVALAGPVMAWFLNQFGFTSMLIVGSAFASIAYPKNSGAALLFVVGAKTIIGYGIT</sequence>
<feature type="transmembrane region" description="Helical" evidence="2">
    <location>
        <begin position="1035"/>
        <end position="1052"/>
    </location>
</feature>
<dbReference type="OrthoDB" id="2585655at2759"/>
<feature type="region of interest" description="Disordered" evidence="1">
    <location>
        <begin position="352"/>
        <end position="385"/>
    </location>
</feature>
<name>A0A5C3EC25_9BASI</name>
<dbReference type="AlphaFoldDB" id="A0A5C3EC25"/>
<proteinExistence type="predicted"/>
<feature type="compositionally biased region" description="Low complexity" evidence="1">
    <location>
        <begin position="356"/>
        <end position="368"/>
    </location>
</feature>
<feature type="compositionally biased region" description="Basic and acidic residues" evidence="1">
    <location>
        <begin position="374"/>
        <end position="383"/>
    </location>
</feature>
<feature type="region of interest" description="Disordered" evidence="1">
    <location>
        <begin position="1"/>
        <end position="23"/>
    </location>
</feature>
<dbReference type="EMBL" id="OOIN01000017">
    <property type="protein sequence ID" value="SPO27211.1"/>
    <property type="molecule type" value="Genomic_DNA"/>
</dbReference>
<feature type="transmembrane region" description="Helical" evidence="2">
    <location>
        <begin position="1005"/>
        <end position="1029"/>
    </location>
</feature>
<feature type="compositionally biased region" description="Basic and acidic residues" evidence="1">
    <location>
        <begin position="1"/>
        <end position="10"/>
    </location>
</feature>
<evidence type="ECO:0000256" key="2">
    <source>
        <dbReference type="SAM" id="Phobius"/>
    </source>
</evidence>
<organism evidence="3 4">
    <name type="scientific">Ustilago trichophora</name>
    <dbReference type="NCBI Taxonomy" id="86804"/>
    <lineage>
        <taxon>Eukaryota</taxon>
        <taxon>Fungi</taxon>
        <taxon>Dikarya</taxon>
        <taxon>Basidiomycota</taxon>
        <taxon>Ustilaginomycotina</taxon>
        <taxon>Ustilaginomycetes</taxon>
        <taxon>Ustilaginales</taxon>
        <taxon>Ustilaginaceae</taxon>
        <taxon>Ustilago</taxon>
    </lineage>
</organism>
<gene>
    <name evidence="3" type="ORF">UTRI_10329</name>
</gene>
<evidence type="ECO:0000313" key="4">
    <source>
        <dbReference type="Proteomes" id="UP000324022"/>
    </source>
</evidence>
<keyword evidence="4" id="KW-1185">Reference proteome</keyword>
<keyword evidence="2" id="KW-0472">Membrane</keyword>
<dbReference type="PANTHER" id="PTHR33266">
    <property type="entry name" value="CHROMOSOME 15, WHOLE GENOME SHOTGUN SEQUENCE"/>
    <property type="match status" value="1"/>
</dbReference>
<keyword evidence="2" id="KW-0812">Transmembrane</keyword>
<protein>
    <submittedName>
        <fullName evidence="3">Uncharacterized protein</fullName>
    </submittedName>
</protein>
<dbReference type="PANTHER" id="PTHR33266:SF1">
    <property type="entry name" value="F-BOX DOMAIN-CONTAINING PROTEIN"/>
    <property type="match status" value="1"/>
</dbReference>
<dbReference type="Proteomes" id="UP000324022">
    <property type="component" value="Unassembled WGS sequence"/>
</dbReference>
<keyword evidence="2" id="KW-1133">Transmembrane helix</keyword>
<accession>A0A5C3EC25</accession>
<feature type="transmembrane region" description="Helical" evidence="2">
    <location>
        <begin position="973"/>
        <end position="993"/>
    </location>
</feature>